<dbReference type="PROSITE" id="PS51221">
    <property type="entry name" value="TTL"/>
    <property type="match status" value="1"/>
</dbReference>
<feature type="compositionally biased region" description="Low complexity" evidence="7">
    <location>
        <begin position="39"/>
        <end position="48"/>
    </location>
</feature>
<dbReference type="GO" id="GO:0070740">
    <property type="term" value="F:tubulin-glutamic acid ligase activity"/>
    <property type="evidence" value="ECO:0007669"/>
    <property type="project" value="TreeGrafter"/>
</dbReference>
<keyword evidence="10" id="KW-1185">Reference proteome</keyword>
<proteinExistence type="inferred from homology"/>
<dbReference type="InterPro" id="IPR004344">
    <property type="entry name" value="TTL/TTLL_fam"/>
</dbReference>
<dbReference type="Proteomes" id="UP001174909">
    <property type="component" value="Unassembled WGS sequence"/>
</dbReference>
<evidence type="ECO:0000256" key="6">
    <source>
        <dbReference type="PROSITE-ProRule" id="PRU00409"/>
    </source>
</evidence>
<dbReference type="GO" id="GO:0015631">
    <property type="term" value="F:tubulin binding"/>
    <property type="evidence" value="ECO:0007669"/>
    <property type="project" value="TreeGrafter"/>
</dbReference>
<dbReference type="Gene3D" id="3.30.470.20">
    <property type="entry name" value="ATP-grasp fold, B domain"/>
    <property type="match status" value="1"/>
</dbReference>
<protein>
    <recommendedName>
        <fullName evidence="5">Tubulin--tyrosine ligase-like protein 9</fullName>
    </recommendedName>
</protein>
<evidence type="ECO:0000256" key="4">
    <source>
        <dbReference type="ARBA" id="ARBA00022840"/>
    </source>
</evidence>
<dbReference type="PANTHER" id="PTHR12241:SF39">
    <property type="entry name" value="TUBULIN POLYGLUTAMYLASE TTLL9-RELATED"/>
    <property type="match status" value="1"/>
</dbReference>
<keyword evidence="2" id="KW-0436">Ligase</keyword>
<dbReference type="Pfam" id="PF03133">
    <property type="entry name" value="TTL"/>
    <property type="match status" value="1"/>
</dbReference>
<dbReference type="GO" id="GO:0005524">
    <property type="term" value="F:ATP binding"/>
    <property type="evidence" value="ECO:0007669"/>
    <property type="project" value="UniProtKB-UniRule"/>
</dbReference>
<gene>
    <name evidence="9" type="ORF">GBAR_LOCUS5112</name>
</gene>
<dbReference type="InterPro" id="IPR011761">
    <property type="entry name" value="ATP-grasp"/>
</dbReference>
<evidence type="ECO:0000313" key="10">
    <source>
        <dbReference type="Proteomes" id="UP001174909"/>
    </source>
</evidence>
<keyword evidence="3 6" id="KW-0547">Nucleotide-binding</keyword>
<feature type="domain" description="ATP-grasp" evidence="8">
    <location>
        <begin position="157"/>
        <end position="420"/>
    </location>
</feature>
<dbReference type="GO" id="GO:0000226">
    <property type="term" value="P:microtubule cytoskeleton organization"/>
    <property type="evidence" value="ECO:0007669"/>
    <property type="project" value="TreeGrafter"/>
</dbReference>
<comment type="similarity">
    <text evidence="1">Belongs to the tubulin--tyrosine ligase family.</text>
</comment>
<evidence type="ECO:0000313" key="9">
    <source>
        <dbReference type="EMBL" id="CAI8007234.1"/>
    </source>
</evidence>
<accession>A0AA35R9Q3</accession>
<dbReference type="PROSITE" id="PS50975">
    <property type="entry name" value="ATP_GRASP"/>
    <property type="match status" value="1"/>
</dbReference>
<dbReference type="GO" id="GO:0046872">
    <property type="term" value="F:metal ion binding"/>
    <property type="evidence" value="ECO:0007669"/>
    <property type="project" value="InterPro"/>
</dbReference>
<dbReference type="AlphaFoldDB" id="A0AA35R9Q3"/>
<feature type="compositionally biased region" description="Gly residues" evidence="7">
    <location>
        <begin position="49"/>
        <end position="58"/>
    </location>
</feature>
<evidence type="ECO:0000256" key="1">
    <source>
        <dbReference type="ARBA" id="ARBA00006820"/>
    </source>
</evidence>
<feature type="region of interest" description="Disordered" evidence="7">
    <location>
        <begin position="1"/>
        <end position="58"/>
    </location>
</feature>
<evidence type="ECO:0000256" key="2">
    <source>
        <dbReference type="ARBA" id="ARBA00022598"/>
    </source>
</evidence>
<evidence type="ECO:0000256" key="7">
    <source>
        <dbReference type="SAM" id="MobiDB-lite"/>
    </source>
</evidence>
<dbReference type="EMBL" id="CASHTH010000757">
    <property type="protein sequence ID" value="CAI8007234.1"/>
    <property type="molecule type" value="Genomic_DNA"/>
</dbReference>
<keyword evidence="4 6" id="KW-0067">ATP-binding</keyword>
<feature type="compositionally biased region" description="Basic and acidic residues" evidence="7">
    <location>
        <begin position="26"/>
        <end position="36"/>
    </location>
</feature>
<dbReference type="SUPFAM" id="SSF56059">
    <property type="entry name" value="Glutathione synthetase ATP-binding domain-like"/>
    <property type="match status" value="1"/>
</dbReference>
<sequence length="489" mass="55588">MSRKEAKDAPGGAAAVSSKLAPRSEVGGRGDGRPRDAVAAGSGARGLPAGAGGGGRANAGGGRVIRYKTCLRNTIGDVLRARGWQEAKEGEGDWDFYWCDVAWMREHFDGTYLEEHQRICHFRNHYELTRSVARANQSIGPGCRKNLMAKNLKRLRKVLEKESTVEAAKCEFFPATFELPSEYHIFVEEFKKHPGTIWIMKPAGKAQGKGIFLFRKLKDITDWKKEDYFRRDEEKSDKEPPETYVVQRYIDNPYLISGKKFDIRVYVLVTSYSPLKAWLYRSGFARFSNTHYSLSSISDQYVHLTNVAIQKTAPDYDPEKGCKWSLQELMTFLAARHSHQVVRQARQQMDQIYIKSLQSVQKVMINDKHCFELYGFDILFDENLKPWLIEVNASPSLTASSPSDYELKFGLLEDMLHVLDMEGRLIGRENVKRVGGFDLMWCDGPVASDELALNCGQPLMYTTNSFLGCYNDREQQLKQLFNLSPLAQL</sequence>
<name>A0AA35R9Q3_GEOBA</name>
<evidence type="ECO:0000259" key="8">
    <source>
        <dbReference type="PROSITE" id="PS50975"/>
    </source>
</evidence>
<dbReference type="GO" id="GO:0036064">
    <property type="term" value="C:ciliary basal body"/>
    <property type="evidence" value="ECO:0007669"/>
    <property type="project" value="TreeGrafter"/>
</dbReference>
<comment type="caution">
    <text evidence="9">The sequence shown here is derived from an EMBL/GenBank/DDBJ whole genome shotgun (WGS) entry which is preliminary data.</text>
</comment>
<reference evidence="9" key="1">
    <citation type="submission" date="2023-03" db="EMBL/GenBank/DDBJ databases">
        <authorList>
            <person name="Steffen K."/>
            <person name="Cardenas P."/>
        </authorList>
    </citation>
    <scope>NUCLEOTIDE SEQUENCE</scope>
</reference>
<evidence type="ECO:0000256" key="3">
    <source>
        <dbReference type="ARBA" id="ARBA00022741"/>
    </source>
</evidence>
<evidence type="ECO:0000256" key="5">
    <source>
        <dbReference type="ARBA" id="ARBA00030445"/>
    </source>
</evidence>
<organism evidence="9 10">
    <name type="scientific">Geodia barretti</name>
    <name type="common">Barrett's horny sponge</name>
    <dbReference type="NCBI Taxonomy" id="519541"/>
    <lineage>
        <taxon>Eukaryota</taxon>
        <taxon>Metazoa</taxon>
        <taxon>Porifera</taxon>
        <taxon>Demospongiae</taxon>
        <taxon>Heteroscleromorpha</taxon>
        <taxon>Tetractinellida</taxon>
        <taxon>Astrophorina</taxon>
        <taxon>Geodiidae</taxon>
        <taxon>Geodia</taxon>
    </lineage>
</organism>
<dbReference type="PANTHER" id="PTHR12241">
    <property type="entry name" value="TUBULIN POLYGLUTAMYLASE"/>
    <property type="match status" value="1"/>
</dbReference>